<evidence type="ECO:0000313" key="1">
    <source>
        <dbReference type="EMBL" id="CAD7244012.1"/>
    </source>
</evidence>
<dbReference type="InterPro" id="IPR050135">
    <property type="entry name" value="dGTPase-like"/>
</dbReference>
<sequence>MQQLGISEIAMEKFKVFQDSIHGPMHLHPVSVRLIDTPEFQRLRNLKQLGFCYWVFPAACHHRFEHSLG</sequence>
<dbReference type="EMBL" id="CAJPEV010000543">
    <property type="protein sequence ID" value="CAG0886309.1"/>
    <property type="molecule type" value="Genomic_DNA"/>
</dbReference>
<gene>
    <name evidence="1" type="ORF">DSTB1V02_LOCUS3917</name>
</gene>
<dbReference type="PANTHER" id="PTHR11373:SF4">
    <property type="entry name" value="DEOXYNUCLEOSIDE TRIPHOSPHATE TRIPHOSPHOHYDROLASE SAMHD1"/>
    <property type="match status" value="1"/>
</dbReference>
<accession>A0A7R8X6Z8</accession>
<dbReference type="SUPFAM" id="SSF109604">
    <property type="entry name" value="HD-domain/PDEase-like"/>
    <property type="match status" value="1"/>
</dbReference>
<dbReference type="Gene3D" id="1.10.3210.10">
    <property type="entry name" value="Hypothetical protein af1432"/>
    <property type="match status" value="1"/>
</dbReference>
<reference evidence="1" key="1">
    <citation type="submission" date="2020-11" db="EMBL/GenBank/DDBJ databases">
        <authorList>
            <person name="Tran Van P."/>
        </authorList>
    </citation>
    <scope>NUCLEOTIDE SEQUENCE</scope>
</reference>
<dbReference type="GO" id="GO:0006203">
    <property type="term" value="P:dGTP catabolic process"/>
    <property type="evidence" value="ECO:0007669"/>
    <property type="project" value="TreeGrafter"/>
</dbReference>
<proteinExistence type="predicted"/>
<dbReference type="EMBL" id="LR900060">
    <property type="protein sequence ID" value="CAD7244012.1"/>
    <property type="molecule type" value="Genomic_DNA"/>
</dbReference>
<evidence type="ECO:0000313" key="2">
    <source>
        <dbReference type="Proteomes" id="UP000677054"/>
    </source>
</evidence>
<dbReference type="OrthoDB" id="6381514at2759"/>
<dbReference type="GO" id="GO:0005634">
    <property type="term" value="C:nucleus"/>
    <property type="evidence" value="ECO:0007669"/>
    <property type="project" value="TreeGrafter"/>
</dbReference>
<keyword evidence="2" id="KW-1185">Reference proteome</keyword>
<name>A0A7R8X6Z8_9CRUS</name>
<dbReference type="Proteomes" id="UP000677054">
    <property type="component" value="Unassembled WGS sequence"/>
</dbReference>
<dbReference type="AlphaFoldDB" id="A0A7R8X6Z8"/>
<organism evidence="1">
    <name type="scientific">Darwinula stevensoni</name>
    <dbReference type="NCBI Taxonomy" id="69355"/>
    <lineage>
        <taxon>Eukaryota</taxon>
        <taxon>Metazoa</taxon>
        <taxon>Ecdysozoa</taxon>
        <taxon>Arthropoda</taxon>
        <taxon>Crustacea</taxon>
        <taxon>Oligostraca</taxon>
        <taxon>Ostracoda</taxon>
        <taxon>Podocopa</taxon>
        <taxon>Podocopida</taxon>
        <taxon>Darwinulocopina</taxon>
        <taxon>Darwinuloidea</taxon>
        <taxon>Darwinulidae</taxon>
        <taxon>Darwinula</taxon>
    </lineage>
</organism>
<dbReference type="PANTHER" id="PTHR11373">
    <property type="entry name" value="DEOXYNUCLEOSIDE TRIPHOSPHATE TRIPHOSPHOHYDROLASE"/>
    <property type="match status" value="1"/>
</dbReference>
<dbReference type="GO" id="GO:0008832">
    <property type="term" value="F:dGTPase activity"/>
    <property type="evidence" value="ECO:0007669"/>
    <property type="project" value="TreeGrafter"/>
</dbReference>
<protein>
    <submittedName>
        <fullName evidence="1">Uncharacterized protein</fullName>
    </submittedName>
</protein>